<feature type="domain" description="BioF2-like acetyltransferase" evidence="1">
    <location>
        <begin position="159"/>
        <end position="271"/>
    </location>
</feature>
<dbReference type="AlphaFoldDB" id="A0A1H6K5C1"/>
<dbReference type="InterPro" id="IPR038740">
    <property type="entry name" value="BioF2-like_GNAT_dom"/>
</dbReference>
<evidence type="ECO:0000313" key="2">
    <source>
        <dbReference type="EMBL" id="SEH68169.1"/>
    </source>
</evidence>
<name>A0A1H6K5C1_9FLAO</name>
<dbReference type="GO" id="GO:0016740">
    <property type="term" value="F:transferase activity"/>
    <property type="evidence" value="ECO:0007669"/>
    <property type="project" value="UniProtKB-KW"/>
</dbReference>
<proteinExistence type="predicted"/>
<evidence type="ECO:0000259" key="1">
    <source>
        <dbReference type="Pfam" id="PF13480"/>
    </source>
</evidence>
<gene>
    <name evidence="2" type="ORF">SAMN02927937_00843</name>
</gene>
<dbReference type="Gene3D" id="3.40.630.30">
    <property type="match status" value="1"/>
</dbReference>
<dbReference type="OrthoDB" id="9808687at2"/>
<reference evidence="2 3" key="1">
    <citation type="submission" date="2016-10" db="EMBL/GenBank/DDBJ databases">
        <authorList>
            <person name="de Groot N.N."/>
        </authorList>
    </citation>
    <scope>NUCLEOTIDE SEQUENCE [LARGE SCALE GENOMIC DNA]</scope>
    <source>
        <strain evidence="2 3">CGMCC 1.10825</strain>
    </source>
</reference>
<dbReference type="SUPFAM" id="SSF55729">
    <property type="entry name" value="Acyl-CoA N-acyltransferases (Nat)"/>
    <property type="match status" value="1"/>
</dbReference>
<sequence length="325" mass="38786">MTKDISLKVVRYENRYKNDWDKFVNEAKNSTFLFRRDFMEYHKDRFEDFSLLLFKNDKLIAVFPANIRNNEVFSHEGLSYGGFIIKSKLSLIDFFNVVKHSLYFYHQSKIKYVHLKLLPDFYNLDRSHEMQYALFLLKAELVRKDAYYMLPSDEFSLNRNRKRALKKAHQYNFDITTEGSLEVFWDTLLIPNLQKRFEAMPVHTKEEIEKLKQLFPDNIKFYSVYENDKIKAGVVMFISKRVAHFQYSSGDEHRDSGALDLLFTHIMKKYQTKPFISLGSSSEKNGLVINKGLMYWKESFGARMVSQDFYRVQTGNYSYLENIFR</sequence>
<dbReference type="Proteomes" id="UP000199634">
    <property type="component" value="Unassembled WGS sequence"/>
</dbReference>
<keyword evidence="2" id="KW-0808">Transferase</keyword>
<protein>
    <submittedName>
        <fullName evidence="2">Acetyltransferase (GNAT) domain-containing protein</fullName>
    </submittedName>
</protein>
<dbReference type="Pfam" id="PF13480">
    <property type="entry name" value="Acetyltransf_6"/>
    <property type="match status" value="1"/>
</dbReference>
<keyword evidence="3" id="KW-1185">Reference proteome</keyword>
<dbReference type="EMBL" id="FNXE01000008">
    <property type="protein sequence ID" value="SEH68169.1"/>
    <property type="molecule type" value="Genomic_DNA"/>
</dbReference>
<organism evidence="2 3">
    <name type="scientific">Paenimyroides marinum</name>
    <dbReference type="NCBI Taxonomy" id="1159016"/>
    <lineage>
        <taxon>Bacteria</taxon>
        <taxon>Pseudomonadati</taxon>
        <taxon>Bacteroidota</taxon>
        <taxon>Flavobacteriia</taxon>
        <taxon>Flavobacteriales</taxon>
        <taxon>Flavobacteriaceae</taxon>
        <taxon>Paenimyroides</taxon>
    </lineage>
</organism>
<accession>A0A1H6K5C1</accession>
<dbReference type="InterPro" id="IPR016181">
    <property type="entry name" value="Acyl_CoA_acyltransferase"/>
</dbReference>
<dbReference type="STRING" id="1159016.SAMN02927937_00843"/>
<evidence type="ECO:0000313" key="3">
    <source>
        <dbReference type="Proteomes" id="UP000199634"/>
    </source>
</evidence>